<keyword evidence="2" id="KW-0813">Transport</keyword>
<dbReference type="InterPro" id="IPR001127">
    <property type="entry name" value="PTS_EIIA_1_perm"/>
</dbReference>
<keyword evidence="4" id="KW-0808">Transferase</keyword>
<dbReference type="PROSITE" id="PS51093">
    <property type="entry name" value="PTS_EIIA_TYPE_1"/>
    <property type="match status" value="1"/>
</dbReference>
<dbReference type="PANTHER" id="PTHR45008:SF1">
    <property type="entry name" value="PTS SYSTEM GLUCOSE-SPECIFIC EIIA COMPONENT"/>
    <property type="match status" value="1"/>
</dbReference>
<evidence type="ECO:0000256" key="6">
    <source>
        <dbReference type="ARBA" id="ARBA00022777"/>
    </source>
</evidence>
<dbReference type="EMBL" id="JAUSUR010000001">
    <property type="protein sequence ID" value="MDQ0359870.1"/>
    <property type="molecule type" value="Genomic_DNA"/>
</dbReference>
<evidence type="ECO:0000256" key="4">
    <source>
        <dbReference type="ARBA" id="ARBA00022679"/>
    </source>
</evidence>
<accession>A0ABU0E009</accession>
<evidence type="ECO:0000256" key="3">
    <source>
        <dbReference type="ARBA" id="ARBA00022597"/>
    </source>
</evidence>
<evidence type="ECO:0000259" key="7">
    <source>
        <dbReference type="PROSITE" id="PS51093"/>
    </source>
</evidence>
<dbReference type="InterPro" id="IPR050890">
    <property type="entry name" value="PTS_EIIA_component"/>
</dbReference>
<dbReference type="SUPFAM" id="SSF51261">
    <property type="entry name" value="Duplicated hybrid motif"/>
    <property type="match status" value="1"/>
</dbReference>
<dbReference type="PANTHER" id="PTHR45008">
    <property type="entry name" value="PTS SYSTEM GLUCOSE-SPECIFIC EIIA COMPONENT"/>
    <property type="match status" value="1"/>
</dbReference>
<reference evidence="8 9" key="1">
    <citation type="submission" date="2023-07" db="EMBL/GenBank/DDBJ databases">
        <title>Genomic Encyclopedia of Type Strains, Phase IV (KMG-IV): sequencing the most valuable type-strain genomes for metagenomic binning, comparative biology and taxonomic classification.</title>
        <authorList>
            <person name="Goeker M."/>
        </authorList>
    </citation>
    <scope>NUCLEOTIDE SEQUENCE [LARGE SCALE GENOMIC DNA]</scope>
    <source>
        <strain evidence="8 9">DSM 16784</strain>
    </source>
</reference>
<feature type="domain" description="PTS EIIA type-1" evidence="7">
    <location>
        <begin position="1"/>
        <end position="98"/>
    </location>
</feature>
<dbReference type="Gene3D" id="2.70.70.10">
    <property type="entry name" value="Glucose Permease (Domain IIA)"/>
    <property type="match status" value="1"/>
</dbReference>
<keyword evidence="9" id="KW-1185">Reference proteome</keyword>
<evidence type="ECO:0000313" key="8">
    <source>
        <dbReference type="EMBL" id="MDQ0359870.1"/>
    </source>
</evidence>
<keyword evidence="5" id="KW-0598">Phosphotransferase system</keyword>
<keyword evidence="3" id="KW-0762">Sugar transport</keyword>
<comment type="caution">
    <text evidence="8">The sequence shown here is derived from an EMBL/GenBank/DDBJ whole genome shotgun (WGS) entry which is preliminary data.</text>
</comment>
<organism evidence="8 9">
    <name type="scientific">Breznakia pachnodae</name>
    <dbReference type="NCBI Taxonomy" id="265178"/>
    <lineage>
        <taxon>Bacteria</taxon>
        <taxon>Bacillati</taxon>
        <taxon>Bacillota</taxon>
        <taxon>Erysipelotrichia</taxon>
        <taxon>Erysipelotrichales</taxon>
        <taxon>Erysipelotrichaceae</taxon>
        <taxon>Breznakia</taxon>
    </lineage>
</organism>
<evidence type="ECO:0000256" key="1">
    <source>
        <dbReference type="ARBA" id="ARBA00004496"/>
    </source>
</evidence>
<name>A0ABU0E009_9FIRM</name>
<proteinExistence type="predicted"/>
<sequence length="123" mass="13648">MMGEGIAIYPSEGTIVSPCNGRITLLNDNTKHAIGIVNEDGLEMLIHIGLDTMESTDAFKHHVKIQDQITVGQPLVSYDKAYFKDHNLNDITMLVVVDLNGYKIEGYHTGLVTAQEDVLIDYK</sequence>
<evidence type="ECO:0000256" key="2">
    <source>
        <dbReference type="ARBA" id="ARBA00022448"/>
    </source>
</evidence>
<dbReference type="InterPro" id="IPR011055">
    <property type="entry name" value="Dup_hybrid_motif"/>
</dbReference>
<gene>
    <name evidence="8" type="ORF">J2S15_000601</name>
</gene>
<evidence type="ECO:0000313" key="9">
    <source>
        <dbReference type="Proteomes" id="UP001230220"/>
    </source>
</evidence>
<comment type="subcellular location">
    <subcellularLocation>
        <location evidence="1">Cytoplasm</location>
    </subcellularLocation>
</comment>
<protein>
    <submittedName>
        <fullName evidence="8">PTS system glucose-specific IIA component</fullName>
    </submittedName>
</protein>
<dbReference type="Pfam" id="PF00358">
    <property type="entry name" value="PTS_EIIA_1"/>
    <property type="match status" value="1"/>
</dbReference>
<keyword evidence="6" id="KW-0418">Kinase</keyword>
<evidence type="ECO:0000256" key="5">
    <source>
        <dbReference type="ARBA" id="ARBA00022683"/>
    </source>
</evidence>
<dbReference type="Proteomes" id="UP001230220">
    <property type="component" value="Unassembled WGS sequence"/>
</dbReference>